<dbReference type="InterPro" id="IPR009635">
    <property type="entry name" value="NPDC1"/>
</dbReference>
<feature type="compositionally biased region" description="Polar residues" evidence="1">
    <location>
        <begin position="346"/>
        <end position="366"/>
    </location>
</feature>
<name>A0A9Q0ECG1_9TELE</name>
<keyword evidence="5" id="KW-1185">Reference proteome</keyword>
<protein>
    <recommendedName>
        <fullName evidence="6">Neural proliferation differentiation and control protein 1</fullName>
    </recommendedName>
</protein>
<evidence type="ECO:0000256" key="3">
    <source>
        <dbReference type="SAM" id="SignalP"/>
    </source>
</evidence>
<keyword evidence="3" id="KW-0732">Signal</keyword>
<feature type="compositionally biased region" description="Pro residues" evidence="1">
    <location>
        <begin position="371"/>
        <end position="382"/>
    </location>
</feature>
<dbReference type="AlphaFoldDB" id="A0A9Q0ECG1"/>
<feature type="chain" id="PRO_5040136407" description="Neural proliferation differentiation and control protein 1" evidence="3">
    <location>
        <begin position="27"/>
        <end position="382"/>
    </location>
</feature>
<organism evidence="4 5">
    <name type="scientific">Muraenolepis orangiensis</name>
    <name type="common">Patagonian moray cod</name>
    <dbReference type="NCBI Taxonomy" id="630683"/>
    <lineage>
        <taxon>Eukaryota</taxon>
        <taxon>Metazoa</taxon>
        <taxon>Chordata</taxon>
        <taxon>Craniata</taxon>
        <taxon>Vertebrata</taxon>
        <taxon>Euteleostomi</taxon>
        <taxon>Actinopterygii</taxon>
        <taxon>Neopterygii</taxon>
        <taxon>Teleostei</taxon>
        <taxon>Neoteleostei</taxon>
        <taxon>Acanthomorphata</taxon>
        <taxon>Zeiogadaria</taxon>
        <taxon>Gadariae</taxon>
        <taxon>Gadiformes</taxon>
        <taxon>Muraenolepidoidei</taxon>
        <taxon>Muraenolepididae</taxon>
        <taxon>Muraenolepis</taxon>
    </lineage>
</organism>
<feature type="transmembrane region" description="Helical" evidence="2">
    <location>
        <begin position="179"/>
        <end position="203"/>
    </location>
</feature>
<evidence type="ECO:0008006" key="6">
    <source>
        <dbReference type="Google" id="ProtNLM"/>
    </source>
</evidence>
<dbReference type="GO" id="GO:0016020">
    <property type="term" value="C:membrane"/>
    <property type="evidence" value="ECO:0007669"/>
    <property type="project" value="InterPro"/>
</dbReference>
<evidence type="ECO:0000313" key="5">
    <source>
        <dbReference type="Proteomes" id="UP001148018"/>
    </source>
</evidence>
<reference evidence="4" key="1">
    <citation type="submission" date="2022-07" db="EMBL/GenBank/DDBJ databases">
        <title>Chromosome-level genome of Muraenolepis orangiensis.</title>
        <authorList>
            <person name="Kim J."/>
        </authorList>
    </citation>
    <scope>NUCLEOTIDE SEQUENCE</scope>
    <source>
        <strain evidence="4">KU_S4_2022</strain>
        <tissue evidence="4">Muscle</tissue>
    </source>
</reference>
<feature type="signal peptide" evidence="3">
    <location>
        <begin position="1"/>
        <end position="26"/>
    </location>
</feature>
<dbReference type="Pfam" id="PF06809">
    <property type="entry name" value="NPDC1"/>
    <property type="match status" value="1"/>
</dbReference>
<dbReference type="EMBL" id="JANIIK010000044">
    <property type="protein sequence ID" value="KAJ3604049.1"/>
    <property type="molecule type" value="Genomic_DNA"/>
</dbReference>
<keyword evidence="2" id="KW-0472">Membrane</keyword>
<feature type="region of interest" description="Disordered" evidence="1">
    <location>
        <begin position="252"/>
        <end position="382"/>
    </location>
</feature>
<dbReference type="PANTHER" id="PTHR23352:SF2">
    <property type="entry name" value="NEURAL PROLIFERATION DIFFERENTIATION AND CONTROL PROTEIN 1"/>
    <property type="match status" value="1"/>
</dbReference>
<feature type="compositionally biased region" description="Basic and acidic residues" evidence="1">
    <location>
        <begin position="257"/>
        <end position="266"/>
    </location>
</feature>
<evidence type="ECO:0000313" key="4">
    <source>
        <dbReference type="EMBL" id="KAJ3604049.1"/>
    </source>
</evidence>
<accession>A0A9Q0ECG1</accession>
<comment type="caution">
    <text evidence="4">The sequence shown here is derived from an EMBL/GenBank/DDBJ whole genome shotgun (WGS) entry which is preliminary data.</text>
</comment>
<gene>
    <name evidence="4" type="ORF">NHX12_028790</name>
</gene>
<dbReference type="Proteomes" id="UP001148018">
    <property type="component" value="Unassembled WGS sequence"/>
</dbReference>
<keyword evidence="2" id="KW-0812">Transmembrane</keyword>
<evidence type="ECO:0000256" key="2">
    <source>
        <dbReference type="SAM" id="Phobius"/>
    </source>
</evidence>
<dbReference type="OrthoDB" id="6270617at2759"/>
<feature type="non-terminal residue" evidence="4">
    <location>
        <position position="1"/>
    </location>
</feature>
<evidence type="ECO:0000256" key="1">
    <source>
        <dbReference type="SAM" id="MobiDB-lite"/>
    </source>
</evidence>
<keyword evidence="2" id="KW-1133">Transmembrane helix</keyword>
<proteinExistence type="predicted"/>
<sequence length="382" mass="40654">MMRSPRAVRPAPPISRLAVLATLILASDCLTGSCPRSLDCARAGRHFCPPGGTQCGPCLGPLLEDPQGHCVTRGRHAHHHGKKTTYPVLDEEIDFLSTIVSEQRETKSRKPAPIQEVAVVKETLPPVIPSATYGPAATAAQAANLSTAAPPSAPPPASNHTAGLSGAPVIAPYPPNDNVFVVVSSAFIVAGSLALVAAGVCWVRLQKGVGLSQKVEYPAYGLMRAQPYDSSVPGDKKLAHSAQMYHYQHQKQQMLSLEKHRGEPKVSDSAVTSDEETEDGDFTVYECPGLAPTGEMERLVASDFPPVPPPPLTDPANQRSLHHLSPTRPIRGPSHHLSPTRPIRDPSTTSHRPGQSEVPPTTSHRPGQSEVPPPPLTDPANQ</sequence>
<dbReference type="PANTHER" id="PTHR23352">
    <property type="entry name" value="NEURAL PROLIFERATION DIFFERENTIATION AND CONTROL PROTEIN-1 NPDC-1 PROTEIN"/>
    <property type="match status" value="1"/>
</dbReference>